<evidence type="ECO:0000256" key="1">
    <source>
        <dbReference type="SAM" id="MobiDB-lite"/>
    </source>
</evidence>
<protein>
    <submittedName>
        <fullName evidence="2">Uncharacterized protein</fullName>
    </submittedName>
</protein>
<evidence type="ECO:0000313" key="3">
    <source>
        <dbReference type="Proteomes" id="UP001153076"/>
    </source>
</evidence>
<dbReference type="EMBL" id="JAKOGI010000369">
    <property type="protein sequence ID" value="KAJ8436042.1"/>
    <property type="molecule type" value="Genomic_DNA"/>
</dbReference>
<accession>A0A9Q1K3P4</accession>
<name>A0A9Q1K3P4_9CARY</name>
<gene>
    <name evidence="2" type="ORF">Cgig2_017510</name>
</gene>
<sequence length="192" mass="21577">MAPESQAETKPLTSTYGSLPTPEEPSPECGSKTDPPIAGPNNPIGFPGAHGRGETIKLVDYRKIIHETLYLDRVEFRGMRCKDRLFLTAIQWTIDVVEQENRDEKEFPGEHGRGKTIDRVDYQKIIHESEMELQEKSTLIIEENQAYVEPSASTHGSPPITEQPSLGCGNGKKTLQQQDPMIQLRQNKTHLI</sequence>
<comment type="caution">
    <text evidence="2">The sequence shown here is derived from an EMBL/GenBank/DDBJ whole genome shotgun (WGS) entry which is preliminary data.</text>
</comment>
<dbReference type="Proteomes" id="UP001153076">
    <property type="component" value="Unassembled WGS sequence"/>
</dbReference>
<feature type="region of interest" description="Disordered" evidence="1">
    <location>
        <begin position="149"/>
        <end position="180"/>
    </location>
</feature>
<reference evidence="2" key="1">
    <citation type="submission" date="2022-04" db="EMBL/GenBank/DDBJ databases">
        <title>Carnegiea gigantea Genome sequencing and assembly v2.</title>
        <authorList>
            <person name="Copetti D."/>
            <person name="Sanderson M.J."/>
            <person name="Burquez A."/>
            <person name="Wojciechowski M.F."/>
        </authorList>
    </citation>
    <scope>NUCLEOTIDE SEQUENCE</scope>
    <source>
        <strain evidence="2">SGP5-SGP5p</strain>
        <tissue evidence="2">Aerial part</tissue>
    </source>
</reference>
<keyword evidence="3" id="KW-1185">Reference proteome</keyword>
<feature type="compositionally biased region" description="Polar residues" evidence="1">
    <location>
        <begin position="1"/>
        <end position="18"/>
    </location>
</feature>
<dbReference type="AlphaFoldDB" id="A0A9Q1K3P4"/>
<proteinExistence type="predicted"/>
<feature type="compositionally biased region" description="Polar residues" evidence="1">
    <location>
        <begin position="151"/>
        <end position="164"/>
    </location>
</feature>
<dbReference type="OrthoDB" id="669288at2759"/>
<feature type="region of interest" description="Disordered" evidence="1">
    <location>
        <begin position="1"/>
        <end position="49"/>
    </location>
</feature>
<evidence type="ECO:0000313" key="2">
    <source>
        <dbReference type="EMBL" id="KAJ8436042.1"/>
    </source>
</evidence>
<organism evidence="2 3">
    <name type="scientific">Carnegiea gigantea</name>
    <dbReference type="NCBI Taxonomy" id="171969"/>
    <lineage>
        <taxon>Eukaryota</taxon>
        <taxon>Viridiplantae</taxon>
        <taxon>Streptophyta</taxon>
        <taxon>Embryophyta</taxon>
        <taxon>Tracheophyta</taxon>
        <taxon>Spermatophyta</taxon>
        <taxon>Magnoliopsida</taxon>
        <taxon>eudicotyledons</taxon>
        <taxon>Gunneridae</taxon>
        <taxon>Pentapetalae</taxon>
        <taxon>Caryophyllales</taxon>
        <taxon>Cactineae</taxon>
        <taxon>Cactaceae</taxon>
        <taxon>Cactoideae</taxon>
        <taxon>Echinocereeae</taxon>
        <taxon>Carnegiea</taxon>
    </lineage>
</organism>